<organism evidence="1">
    <name type="scientific">marine sediment metagenome</name>
    <dbReference type="NCBI Taxonomy" id="412755"/>
    <lineage>
        <taxon>unclassified sequences</taxon>
        <taxon>metagenomes</taxon>
        <taxon>ecological metagenomes</taxon>
    </lineage>
</organism>
<reference evidence="1" key="1">
    <citation type="journal article" date="2014" name="Front. Microbiol.">
        <title>High frequency of phylogenetically diverse reductive dehalogenase-homologous genes in deep subseafloor sedimentary metagenomes.</title>
        <authorList>
            <person name="Kawai M."/>
            <person name="Futagami T."/>
            <person name="Toyoda A."/>
            <person name="Takaki Y."/>
            <person name="Nishi S."/>
            <person name="Hori S."/>
            <person name="Arai W."/>
            <person name="Tsubouchi T."/>
            <person name="Morono Y."/>
            <person name="Uchiyama I."/>
            <person name="Ito T."/>
            <person name="Fujiyama A."/>
            <person name="Inagaki F."/>
            <person name="Takami H."/>
        </authorList>
    </citation>
    <scope>NUCLEOTIDE SEQUENCE</scope>
    <source>
        <strain evidence="1">Expedition CK06-06</strain>
    </source>
</reference>
<dbReference type="Gene3D" id="2.60.120.560">
    <property type="entry name" value="Exo-inulinase, domain 1"/>
    <property type="match status" value="1"/>
</dbReference>
<proteinExistence type="predicted"/>
<dbReference type="EMBL" id="BARU01008842">
    <property type="protein sequence ID" value="GAH45590.1"/>
    <property type="molecule type" value="Genomic_DNA"/>
</dbReference>
<sequence length="190" mass="22084">MLLEDNFRKDLRSLNHKISHLESYVSMVFEDDFNTDLEKNWHYQGKWDLVPDGGLSVTQSEKGGITRVGQLWTDYSFEFTAVIATTVEEHQCIGWIVRAQDLSNYYMIQLNLAEVRPHLRVGGRWITAPQKKYGDAIDKARFKLSIKPKEPIEICTEVRGSEIRVYAKGKEIYHKQKFFSILQTLSNLRA</sequence>
<evidence type="ECO:0000313" key="1">
    <source>
        <dbReference type="EMBL" id="GAH45590.1"/>
    </source>
</evidence>
<name>X1GL84_9ZZZZ</name>
<comment type="caution">
    <text evidence="1">The sequence shown here is derived from an EMBL/GenBank/DDBJ whole genome shotgun (WGS) entry which is preliminary data.</text>
</comment>
<dbReference type="AlphaFoldDB" id="X1GL84"/>
<accession>X1GL84</accession>
<protein>
    <submittedName>
        <fullName evidence="1">Uncharacterized protein</fullName>
    </submittedName>
</protein>
<gene>
    <name evidence="1" type="ORF">S03H2_17188</name>
</gene>